<dbReference type="InterPro" id="IPR036879">
    <property type="entry name" value="TF_MADSbox_sf"/>
</dbReference>
<evidence type="ECO:0000256" key="6">
    <source>
        <dbReference type="SAM" id="Coils"/>
    </source>
</evidence>
<keyword evidence="9" id="KW-1185">Reference proteome</keyword>
<dbReference type="SMART" id="SM00432">
    <property type="entry name" value="MADS"/>
    <property type="match status" value="1"/>
</dbReference>
<evidence type="ECO:0000256" key="3">
    <source>
        <dbReference type="ARBA" id="ARBA00023125"/>
    </source>
</evidence>
<keyword evidence="5" id="KW-0539">Nucleus</keyword>
<dbReference type="PRINTS" id="PR00404">
    <property type="entry name" value="MADSDOMAIN"/>
</dbReference>
<sequence length="265" mass="30445">MGRAKLSITYRDNYRARRATYLTRLKGLKKKAGELSLLCGVDVLVASFSSELNALEFWPENNTPEFYRIRERYLKESGHYEENGKITEQQIPCQLTPSPSFPLPTFLEEKAAIKIKLIEVQERIDFLQRQSTEELEQLQAQQAIFMPSQQQPQYLDLHQRPSPFFHCISPQLSVDFSIPLQQDLLHLQQPTPFAESIPPQEQPKQVSPSLNPEQPSLFFQSFSPLVAADALLTSLLPFDSPMRSNSDDLNWCESLLLDYEVNQPC</sequence>
<evidence type="ECO:0000313" key="9">
    <source>
        <dbReference type="Proteomes" id="UP000829196"/>
    </source>
</evidence>
<dbReference type="Gene3D" id="3.40.1810.10">
    <property type="entry name" value="Transcription factor, MADS-box"/>
    <property type="match status" value="1"/>
</dbReference>
<dbReference type="Proteomes" id="UP000829196">
    <property type="component" value="Unassembled WGS sequence"/>
</dbReference>
<dbReference type="GO" id="GO:0045944">
    <property type="term" value="P:positive regulation of transcription by RNA polymerase II"/>
    <property type="evidence" value="ECO:0007669"/>
    <property type="project" value="InterPro"/>
</dbReference>
<keyword evidence="2" id="KW-0805">Transcription regulation</keyword>
<evidence type="ECO:0000256" key="5">
    <source>
        <dbReference type="ARBA" id="ARBA00023242"/>
    </source>
</evidence>
<dbReference type="GO" id="GO:0000981">
    <property type="term" value="F:DNA-binding transcription factor activity, RNA polymerase II-specific"/>
    <property type="evidence" value="ECO:0007669"/>
    <property type="project" value="InterPro"/>
</dbReference>
<keyword evidence="3" id="KW-0238">DNA-binding</keyword>
<accession>A0A8T3CBA3</accession>
<evidence type="ECO:0000256" key="1">
    <source>
        <dbReference type="ARBA" id="ARBA00004123"/>
    </source>
</evidence>
<organism evidence="8 9">
    <name type="scientific">Dendrobium nobile</name>
    <name type="common">Orchid</name>
    <dbReference type="NCBI Taxonomy" id="94219"/>
    <lineage>
        <taxon>Eukaryota</taxon>
        <taxon>Viridiplantae</taxon>
        <taxon>Streptophyta</taxon>
        <taxon>Embryophyta</taxon>
        <taxon>Tracheophyta</taxon>
        <taxon>Spermatophyta</taxon>
        <taxon>Magnoliopsida</taxon>
        <taxon>Liliopsida</taxon>
        <taxon>Asparagales</taxon>
        <taxon>Orchidaceae</taxon>
        <taxon>Epidendroideae</taxon>
        <taxon>Malaxideae</taxon>
        <taxon>Dendrobiinae</taxon>
        <taxon>Dendrobium</taxon>
    </lineage>
</organism>
<dbReference type="SUPFAM" id="SSF55455">
    <property type="entry name" value="SRF-like"/>
    <property type="match status" value="1"/>
</dbReference>
<feature type="domain" description="MADS-box" evidence="7">
    <location>
        <begin position="1"/>
        <end position="61"/>
    </location>
</feature>
<evidence type="ECO:0000256" key="4">
    <source>
        <dbReference type="ARBA" id="ARBA00023163"/>
    </source>
</evidence>
<dbReference type="InterPro" id="IPR050142">
    <property type="entry name" value="MADS-box/MEF2_TF"/>
</dbReference>
<dbReference type="AlphaFoldDB" id="A0A8T3CBA3"/>
<dbReference type="PANTHER" id="PTHR48019">
    <property type="entry name" value="SERUM RESPONSE FACTOR HOMOLOG"/>
    <property type="match status" value="1"/>
</dbReference>
<evidence type="ECO:0000313" key="8">
    <source>
        <dbReference type="EMBL" id="KAI0530825.1"/>
    </source>
</evidence>
<keyword evidence="4" id="KW-0804">Transcription</keyword>
<protein>
    <recommendedName>
        <fullName evidence="7">MADS-box domain-containing protein</fullName>
    </recommendedName>
</protein>
<comment type="subcellular location">
    <subcellularLocation>
        <location evidence="1">Nucleus</location>
    </subcellularLocation>
</comment>
<dbReference type="InterPro" id="IPR002100">
    <property type="entry name" value="TF_MADSbox"/>
</dbReference>
<reference evidence="8" key="1">
    <citation type="journal article" date="2022" name="Front. Genet.">
        <title>Chromosome-Scale Assembly of the Dendrobium nobile Genome Provides Insights Into the Molecular Mechanism of the Biosynthesis of the Medicinal Active Ingredient of Dendrobium.</title>
        <authorList>
            <person name="Xu Q."/>
            <person name="Niu S.-C."/>
            <person name="Li K.-L."/>
            <person name="Zheng P.-J."/>
            <person name="Zhang X.-J."/>
            <person name="Jia Y."/>
            <person name="Liu Y."/>
            <person name="Niu Y.-X."/>
            <person name="Yu L.-H."/>
            <person name="Chen D.-F."/>
            <person name="Zhang G.-Q."/>
        </authorList>
    </citation>
    <scope>NUCLEOTIDE SEQUENCE</scope>
    <source>
        <tissue evidence="8">Leaf</tissue>
    </source>
</reference>
<dbReference type="GO" id="GO:0000987">
    <property type="term" value="F:cis-regulatory region sequence-specific DNA binding"/>
    <property type="evidence" value="ECO:0007669"/>
    <property type="project" value="InterPro"/>
</dbReference>
<dbReference type="GO" id="GO:0046983">
    <property type="term" value="F:protein dimerization activity"/>
    <property type="evidence" value="ECO:0007669"/>
    <property type="project" value="InterPro"/>
</dbReference>
<feature type="coiled-coil region" evidence="6">
    <location>
        <begin position="110"/>
        <end position="137"/>
    </location>
</feature>
<dbReference type="EMBL" id="JAGYWB010000001">
    <property type="protein sequence ID" value="KAI0530825.1"/>
    <property type="molecule type" value="Genomic_DNA"/>
</dbReference>
<dbReference type="InterPro" id="IPR033897">
    <property type="entry name" value="SRF-like_MADS-box"/>
</dbReference>
<proteinExistence type="predicted"/>
<evidence type="ECO:0000256" key="2">
    <source>
        <dbReference type="ARBA" id="ARBA00023015"/>
    </source>
</evidence>
<comment type="caution">
    <text evidence="8">The sequence shown here is derived from an EMBL/GenBank/DDBJ whole genome shotgun (WGS) entry which is preliminary data.</text>
</comment>
<gene>
    <name evidence="8" type="ORF">KFK09_000373</name>
</gene>
<dbReference type="PROSITE" id="PS50066">
    <property type="entry name" value="MADS_BOX_2"/>
    <property type="match status" value="1"/>
</dbReference>
<name>A0A8T3CBA3_DENNO</name>
<dbReference type="CDD" id="cd00266">
    <property type="entry name" value="MADS_SRF_like"/>
    <property type="match status" value="1"/>
</dbReference>
<dbReference type="OrthoDB" id="783564at2759"/>
<dbReference type="GO" id="GO:0005634">
    <property type="term" value="C:nucleus"/>
    <property type="evidence" value="ECO:0007669"/>
    <property type="project" value="UniProtKB-SubCell"/>
</dbReference>
<keyword evidence="6" id="KW-0175">Coiled coil</keyword>
<dbReference type="Pfam" id="PF00319">
    <property type="entry name" value="SRF-TF"/>
    <property type="match status" value="1"/>
</dbReference>
<evidence type="ECO:0000259" key="7">
    <source>
        <dbReference type="PROSITE" id="PS50066"/>
    </source>
</evidence>